<organism evidence="1">
    <name type="scientific">Brassica campestris</name>
    <name type="common">Field mustard</name>
    <dbReference type="NCBI Taxonomy" id="3711"/>
    <lineage>
        <taxon>Eukaryota</taxon>
        <taxon>Viridiplantae</taxon>
        <taxon>Streptophyta</taxon>
        <taxon>Embryophyta</taxon>
        <taxon>Tracheophyta</taxon>
        <taxon>Spermatophyta</taxon>
        <taxon>Magnoliopsida</taxon>
        <taxon>eudicotyledons</taxon>
        <taxon>Gunneridae</taxon>
        <taxon>Pentapetalae</taxon>
        <taxon>rosids</taxon>
        <taxon>malvids</taxon>
        <taxon>Brassicales</taxon>
        <taxon>Brassicaceae</taxon>
        <taxon>Brassiceae</taxon>
        <taxon>Brassica</taxon>
    </lineage>
</organism>
<evidence type="ECO:0000313" key="1">
    <source>
        <dbReference type="EMBL" id="VDC68659.1"/>
    </source>
</evidence>
<protein>
    <submittedName>
        <fullName evidence="1">Uncharacterized protein</fullName>
    </submittedName>
</protein>
<dbReference type="EMBL" id="LR031569">
    <property type="protein sequence ID" value="VDC68659.1"/>
    <property type="molecule type" value="Genomic_DNA"/>
</dbReference>
<name>A0A3P5YNG7_BRACM</name>
<reference evidence="1" key="1">
    <citation type="submission" date="2018-11" db="EMBL/GenBank/DDBJ databases">
        <authorList>
            <consortium name="Genoscope - CEA"/>
            <person name="William W."/>
        </authorList>
    </citation>
    <scope>NUCLEOTIDE SEQUENCE</scope>
</reference>
<proteinExistence type="predicted"/>
<accession>A0A3P5YNG7</accession>
<gene>
    <name evidence="1" type="ORF">BRAA06T27199Z</name>
</gene>
<sequence length="37" mass="4136">MKEDAEIEGLHAVIMCELRMIDGENPLFSVKAATEMI</sequence>
<dbReference type="AlphaFoldDB" id="A0A3P5YNG7"/>